<dbReference type="InterPro" id="IPR000600">
    <property type="entry name" value="ROK"/>
</dbReference>
<dbReference type="EMBL" id="FNDN01000001">
    <property type="protein sequence ID" value="SDH24514.1"/>
    <property type="molecule type" value="Genomic_DNA"/>
</dbReference>
<dbReference type="AlphaFoldDB" id="A0A1G8AUI2"/>
<dbReference type="Proteomes" id="UP000183263">
    <property type="component" value="Unassembled WGS sequence"/>
</dbReference>
<accession>A0A1G8AUI2</accession>
<organism evidence="2 3">
    <name type="scientific">Rhodococcus triatomae</name>
    <dbReference type="NCBI Taxonomy" id="300028"/>
    <lineage>
        <taxon>Bacteria</taxon>
        <taxon>Bacillati</taxon>
        <taxon>Actinomycetota</taxon>
        <taxon>Actinomycetes</taxon>
        <taxon>Mycobacteriales</taxon>
        <taxon>Nocardiaceae</taxon>
        <taxon>Rhodococcus</taxon>
    </lineage>
</organism>
<reference evidence="2 3" key="1">
    <citation type="submission" date="2016-10" db="EMBL/GenBank/DDBJ databases">
        <authorList>
            <person name="de Groot N.N."/>
        </authorList>
    </citation>
    <scope>NUCLEOTIDE SEQUENCE [LARGE SCALE GENOMIC DNA]</scope>
    <source>
        <strain evidence="2 3">DSM 44892</strain>
    </source>
</reference>
<sequence>MRTDRVPGRSRVPGASAGTVLRAVLDRGPIARSTVARITGLSPATVSTASSHLLGHGLLRELPEIAGPSGLGRPHVPVALDENRYLVYGIHLAFTHVTTALVNLRGEVLASRRAEHTGRGPAQVLADAVESLDGLADELDHPHTAIGIGFAAGGWIDSASGVVRDHPIAAWRGYPVRTDLEHRTGLAARVDSHARALVDAEVLFGDPRARESVVQLFVGNVVDAGFATGGVVHRGPHAAAGAVAHVPLEDSHEVCACGRTGCVQATVSDRALARRAVEAGIVARPVFADLLAAATGGRPEALALLTRRAYTVGVVAARLLDLFDPEVLVVCEQGVNNLPACLDALRRGVADASATCLDPSTSVVPTSFPGRALPVSAGAVVLAELYRSPLDSFVHPLADIS</sequence>
<dbReference type="Gene3D" id="3.30.420.40">
    <property type="match status" value="2"/>
</dbReference>
<dbReference type="InterPro" id="IPR043129">
    <property type="entry name" value="ATPase_NBD"/>
</dbReference>
<evidence type="ECO:0008006" key="4">
    <source>
        <dbReference type="Google" id="ProtNLM"/>
    </source>
</evidence>
<proteinExistence type="inferred from homology"/>
<evidence type="ECO:0000256" key="1">
    <source>
        <dbReference type="ARBA" id="ARBA00006479"/>
    </source>
</evidence>
<dbReference type="SUPFAM" id="SSF46785">
    <property type="entry name" value="Winged helix' DNA-binding domain"/>
    <property type="match status" value="1"/>
</dbReference>
<dbReference type="Pfam" id="PF00480">
    <property type="entry name" value="ROK"/>
    <property type="match status" value="1"/>
</dbReference>
<dbReference type="InterPro" id="IPR036390">
    <property type="entry name" value="WH_DNA-bd_sf"/>
</dbReference>
<gene>
    <name evidence="2" type="ORF">SAMN05444695_101543</name>
</gene>
<name>A0A1G8AUI2_9NOCA</name>
<evidence type="ECO:0000313" key="2">
    <source>
        <dbReference type="EMBL" id="SDH24514.1"/>
    </source>
</evidence>
<protein>
    <recommendedName>
        <fullName evidence="4">Sugar kinase of the NBD/HSP70 family, may contain an N-terminal HTH domain</fullName>
    </recommendedName>
</protein>
<keyword evidence="3" id="KW-1185">Reference proteome</keyword>
<dbReference type="PANTHER" id="PTHR18964:SF149">
    <property type="entry name" value="BIFUNCTIONAL UDP-N-ACETYLGLUCOSAMINE 2-EPIMERASE_N-ACETYLMANNOSAMINE KINASE"/>
    <property type="match status" value="1"/>
</dbReference>
<comment type="similarity">
    <text evidence="1">Belongs to the ROK (NagC/XylR) family.</text>
</comment>
<dbReference type="PANTHER" id="PTHR18964">
    <property type="entry name" value="ROK (REPRESSOR, ORF, KINASE) FAMILY"/>
    <property type="match status" value="1"/>
</dbReference>
<dbReference type="InterPro" id="IPR036388">
    <property type="entry name" value="WH-like_DNA-bd_sf"/>
</dbReference>
<dbReference type="RefSeq" id="WP_072736077.1">
    <property type="nucleotide sequence ID" value="NZ_CP048813.1"/>
</dbReference>
<dbReference type="Gene3D" id="1.10.10.10">
    <property type="entry name" value="Winged helix-like DNA-binding domain superfamily/Winged helix DNA-binding domain"/>
    <property type="match status" value="1"/>
</dbReference>
<evidence type="ECO:0000313" key="3">
    <source>
        <dbReference type="Proteomes" id="UP000183263"/>
    </source>
</evidence>
<dbReference type="SUPFAM" id="SSF53067">
    <property type="entry name" value="Actin-like ATPase domain"/>
    <property type="match status" value="1"/>
</dbReference>